<organism evidence="2 4">
    <name type="scientific">Clostridium coskatii</name>
    <dbReference type="NCBI Taxonomy" id="1705578"/>
    <lineage>
        <taxon>Bacteria</taxon>
        <taxon>Bacillati</taxon>
        <taxon>Bacillota</taxon>
        <taxon>Clostridia</taxon>
        <taxon>Eubacteriales</taxon>
        <taxon>Clostridiaceae</taxon>
        <taxon>Clostridium</taxon>
    </lineage>
</organism>
<dbReference type="CDD" id="cd07383">
    <property type="entry name" value="MPP_Dcr2"/>
    <property type="match status" value="1"/>
</dbReference>
<feature type="domain" description="Calcineurin-like phosphoesterase" evidence="1">
    <location>
        <begin position="38"/>
        <end position="266"/>
    </location>
</feature>
<sequence>MIDNVLKSILTFFNGIFKRKYKVIPQKINLKFNQNGEFKIVQFTDLHEYSFKNKKTIRLMENVLDTEQPDLVVLTGDIIDGRFCKLKEEVKKAIVNIAKPMEDRKMPWAVVLGNHDDELCMVNRKNQMKMYMSYKYNLSQSFSSVIGRAGDYNLIIKDFKNDKPIFNIYMIDSGSYDIKGYGYIRKEQIDWYKKLSTNLKKQFGKIIPSLMFFHIPLQQQYKVWQSGKAIGERNEKESPQAVDSGLFSALIEMGDVKGVFVGHDHTNDYIGDLNGITLGYGRKTGYNSYGKKGFAKGARIIILNENNLEKLKTYKKLEVQNNK</sequence>
<dbReference type="InterPro" id="IPR029052">
    <property type="entry name" value="Metallo-depent_PP-like"/>
</dbReference>
<reference evidence="3 5" key="2">
    <citation type="journal article" date="2016" name="Front. Microbiol.">
        <title>Industrial Acetogenic Biocatalysts: A Comparative Metabolic and Genomic Analysis.</title>
        <authorList>
            <person name="Bengelsdorf F."/>
            <person name="Poehlein A."/>
            <person name="Sonja S."/>
            <person name="Erz C."/>
            <person name="Hummel T."/>
            <person name="Hoffmeister S."/>
            <person name="Daniel R."/>
            <person name="Durre P."/>
        </authorList>
    </citation>
    <scope>NUCLEOTIDE SEQUENCE [LARGE SCALE GENOMIC DNA]</scope>
    <source>
        <strain evidence="3 5">PTA-10522</strain>
    </source>
</reference>
<proteinExistence type="predicted"/>
<evidence type="ECO:0000313" key="3">
    <source>
        <dbReference type="EMBL" id="OBR94642.1"/>
    </source>
</evidence>
<protein>
    <submittedName>
        <fullName evidence="3">3',5'-cyclic adenosine monophosphate phosphodiesterase CpdA</fullName>
        <ecNumber evidence="3">3.1.4.17</ecNumber>
    </submittedName>
    <submittedName>
        <fullName evidence="2">Calcineurin-like phosphoesterase</fullName>
    </submittedName>
</protein>
<evidence type="ECO:0000313" key="2">
    <source>
        <dbReference type="EMBL" id="OAA92716.1"/>
    </source>
</evidence>
<dbReference type="PATRIC" id="fig|1705578.3.peg.1195"/>
<evidence type="ECO:0000259" key="1">
    <source>
        <dbReference type="Pfam" id="PF00149"/>
    </source>
</evidence>
<reference evidence="2 4" key="1">
    <citation type="journal article" date="2015" name="Biotechnol. Bioeng.">
        <title>Genome sequence and phenotypic characterization of Caulobacter segnis.</title>
        <authorList>
            <person name="Patel S."/>
            <person name="Fletcher B."/>
            <person name="Scott D.C."/>
            <person name="Ely B."/>
        </authorList>
    </citation>
    <scope>NUCLEOTIDE SEQUENCE [LARGE SCALE GENOMIC DNA]</scope>
    <source>
        <strain evidence="2 4">PS02</strain>
    </source>
</reference>
<comment type="caution">
    <text evidence="2">The sequence shown here is derived from an EMBL/GenBank/DDBJ whole genome shotgun (WGS) entry which is preliminary data.</text>
</comment>
<dbReference type="InterPro" id="IPR011230">
    <property type="entry name" value="PAP14/16/28/29"/>
</dbReference>
<dbReference type="SUPFAM" id="SSF56300">
    <property type="entry name" value="Metallo-dependent phosphatases"/>
    <property type="match status" value="1"/>
</dbReference>
<dbReference type="Pfam" id="PF00149">
    <property type="entry name" value="Metallophos"/>
    <property type="match status" value="1"/>
</dbReference>
<dbReference type="InterPro" id="IPR004843">
    <property type="entry name" value="Calcineurin-like_PHP"/>
</dbReference>
<evidence type="ECO:0000313" key="4">
    <source>
        <dbReference type="Proteomes" id="UP000077384"/>
    </source>
</evidence>
<dbReference type="Proteomes" id="UP000077384">
    <property type="component" value="Unassembled WGS sequence"/>
</dbReference>
<dbReference type="GO" id="GO:0005737">
    <property type="term" value="C:cytoplasm"/>
    <property type="evidence" value="ECO:0007669"/>
    <property type="project" value="TreeGrafter"/>
</dbReference>
<evidence type="ECO:0000313" key="5">
    <source>
        <dbReference type="Proteomes" id="UP000093694"/>
    </source>
</evidence>
<dbReference type="EC" id="3.1.4.17" evidence="3"/>
<dbReference type="Proteomes" id="UP000093694">
    <property type="component" value="Unassembled WGS sequence"/>
</dbReference>
<dbReference type="EMBL" id="LITQ01000018">
    <property type="protein sequence ID" value="OAA92716.1"/>
    <property type="molecule type" value="Genomic_DNA"/>
</dbReference>
<gene>
    <name evidence="3" type="primary">cpdA_1</name>
    <name evidence="3" type="ORF">CLCOS_18810</name>
    <name evidence="2" type="ORF">WX73_00808</name>
</gene>
<dbReference type="Gene3D" id="3.60.21.10">
    <property type="match status" value="1"/>
</dbReference>
<dbReference type="RefSeq" id="WP_063601459.1">
    <property type="nucleotide sequence ID" value="NZ_LITQ01000018.1"/>
</dbReference>
<name>A0A162LF62_9CLOT</name>
<dbReference type="EMBL" id="LROR01000041">
    <property type="protein sequence ID" value="OBR94642.1"/>
    <property type="molecule type" value="Genomic_DNA"/>
</dbReference>
<keyword evidence="3" id="KW-0378">Hydrolase</keyword>
<dbReference type="GO" id="GO:0004114">
    <property type="term" value="F:3',5'-cyclic-nucleotide phosphodiesterase activity"/>
    <property type="evidence" value="ECO:0007669"/>
    <property type="project" value="UniProtKB-EC"/>
</dbReference>
<dbReference type="AlphaFoldDB" id="A0A162LF62"/>
<keyword evidence="5" id="KW-1185">Reference proteome</keyword>
<accession>A0A162LF62</accession>
<dbReference type="PIRSF" id="PIRSF030250">
    <property type="entry name" value="Ptase_At2g46880"/>
    <property type="match status" value="1"/>
</dbReference>
<dbReference type="PANTHER" id="PTHR32440">
    <property type="entry name" value="PHOSPHATASE DCR2-RELATED-RELATED"/>
    <property type="match status" value="1"/>
</dbReference>